<sequence length="236" mass="25908">MKIIYPIALLLIFSSLSACTSITEEAGFKAVADFYGGNVSMKKGTGISTTATEPQGSYLEVDLTTPGIGKYYRDMQLPASNCAYLVYKHLRPRERAGYNYFKVVIQDSAAAHSYTFSPADLELATQSIENFNMLMFKLQAADYPAVLRHLDAAALGTMSHDSVTANLRRISKGLAPFSSYLVQGFEVKQTPLAGQAIPIVRFSVSVSRVQKSTVPLFVYINPKPQTPQFLCGLRLL</sequence>
<reference evidence="3" key="1">
    <citation type="journal article" date="2019" name="Int. J. Syst. Evol. Microbiol.">
        <title>The Global Catalogue of Microorganisms (GCM) 10K type strain sequencing project: providing services to taxonomists for standard genome sequencing and annotation.</title>
        <authorList>
            <consortium name="The Broad Institute Genomics Platform"/>
            <consortium name="The Broad Institute Genome Sequencing Center for Infectious Disease"/>
            <person name="Wu L."/>
            <person name="Ma J."/>
        </authorList>
    </citation>
    <scope>NUCLEOTIDE SEQUENCE [LARGE SCALE GENOMIC DNA]</scope>
    <source>
        <strain evidence="3">CGMCC 1.15795</strain>
    </source>
</reference>
<name>A0ABW4R0B9_9BACT</name>
<protein>
    <recommendedName>
        <fullName evidence="4">Lipoprotein</fullName>
    </recommendedName>
</protein>
<evidence type="ECO:0008006" key="4">
    <source>
        <dbReference type="Google" id="ProtNLM"/>
    </source>
</evidence>
<evidence type="ECO:0000313" key="2">
    <source>
        <dbReference type="EMBL" id="MFD1874705.1"/>
    </source>
</evidence>
<comment type="caution">
    <text evidence="2">The sequence shown here is derived from an EMBL/GenBank/DDBJ whole genome shotgun (WGS) entry which is preliminary data.</text>
</comment>
<feature type="chain" id="PRO_5047266250" description="Lipoprotein" evidence="1">
    <location>
        <begin position="21"/>
        <end position="236"/>
    </location>
</feature>
<dbReference type="EMBL" id="JBHUFD010000018">
    <property type="protein sequence ID" value="MFD1874705.1"/>
    <property type="molecule type" value="Genomic_DNA"/>
</dbReference>
<keyword evidence="3" id="KW-1185">Reference proteome</keyword>
<feature type="signal peptide" evidence="1">
    <location>
        <begin position="1"/>
        <end position="20"/>
    </location>
</feature>
<dbReference type="RefSeq" id="WP_382316740.1">
    <property type="nucleotide sequence ID" value="NZ_JBHUFD010000018.1"/>
</dbReference>
<accession>A0ABW4R0B9</accession>
<gene>
    <name evidence="2" type="ORF">ACFSDX_19870</name>
</gene>
<evidence type="ECO:0000256" key="1">
    <source>
        <dbReference type="SAM" id="SignalP"/>
    </source>
</evidence>
<dbReference type="Proteomes" id="UP001597197">
    <property type="component" value="Unassembled WGS sequence"/>
</dbReference>
<organism evidence="2 3">
    <name type="scientific">Hymenobacter bucti</name>
    <dbReference type="NCBI Taxonomy" id="1844114"/>
    <lineage>
        <taxon>Bacteria</taxon>
        <taxon>Pseudomonadati</taxon>
        <taxon>Bacteroidota</taxon>
        <taxon>Cytophagia</taxon>
        <taxon>Cytophagales</taxon>
        <taxon>Hymenobacteraceae</taxon>
        <taxon>Hymenobacter</taxon>
    </lineage>
</organism>
<keyword evidence="1" id="KW-0732">Signal</keyword>
<evidence type="ECO:0000313" key="3">
    <source>
        <dbReference type="Proteomes" id="UP001597197"/>
    </source>
</evidence>
<proteinExistence type="predicted"/>
<dbReference type="PROSITE" id="PS51257">
    <property type="entry name" value="PROKAR_LIPOPROTEIN"/>
    <property type="match status" value="1"/>
</dbReference>